<keyword evidence="2" id="KW-0812">Transmembrane</keyword>
<dbReference type="PANTHER" id="PTHR37938:SF1">
    <property type="entry name" value="BLL0215 PROTEIN"/>
    <property type="match status" value="1"/>
</dbReference>
<dbReference type="PANTHER" id="PTHR37938">
    <property type="entry name" value="BLL0215 PROTEIN"/>
    <property type="match status" value="1"/>
</dbReference>
<keyword evidence="5" id="KW-1185">Reference proteome</keyword>
<evidence type="ECO:0000256" key="1">
    <source>
        <dbReference type="SAM" id="MobiDB-lite"/>
    </source>
</evidence>
<organism evidence="4 5">
    <name type="scientific">Pedococcus badiiscoriae</name>
    <dbReference type="NCBI Taxonomy" id="642776"/>
    <lineage>
        <taxon>Bacteria</taxon>
        <taxon>Bacillati</taxon>
        <taxon>Actinomycetota</taxon>
        <taxon>Actinomycetes</taxon>
        <taxon>Micrococcales</taxon>
        <taxon>Intrasporangiaceae</taxon>
        <taxon>Pedococcus</taxon>
    </lineage>
</organism>
<feature type="region of interest" description="Disordered" evidence="1">
    <location>
        <begin position="170"/>
        <end position="248"/>
    </location>
</feature>
<evidence type="ECO:0000259" key="3">
    <source>
        <dbReference type="Pfam" id="PF03703"/>
    </source>
</evidence>
<dbReference type="Pfam" id="PF03703">
    <property type="entry name" value="bPH_2"/>
    <property type="match status" value="1"/>
</dbReference>
<reference evidence="4 5" key="1">
    <citation type="submission" date="2020-07" db="EMBL/GenBank/DDBJ databases">
        <title>Sequencing the genomes of 1000 actinobacteria strains.</title>
        <authorList>
            <person name="Klenk H.-P."/>
        </authorList>
    </citation>
    <scope>NUCLEOTIDE SEQUENCE [LARGE SCALE GENOMIC DNA]</scope>
    <source>
        <strain evidence="4 5">DSM 23987</strain>
    </source>
</reference>
<protein>
    <recommendedName>
        <fullName evidence="3">YdbS-like PH domain-containing protein</fullName>
    </recommendedName>
</protein>
<feature type="domain" description="YdbS-like PH" evidence="3">
    <location>
        <begin position="82"/>
        <end position="145"/>
    </location>
</feature>
<sequence length="248" mass="28264">MAAPDRRHEELDRYLLDGERLVTAVHQHWVKVAEPVGSAVLAGLVAVWVDAHVYPALGFLATATWWAWFAVVARMAYRLAQWRHDWFVATDKRLLLFYGFITRKVSMMPLMKVTDMSYERSVPGRILGYGRFVMESAGQDQALHKVNWVPSPDEHYRAICSEIFAVGDHRRPPVDPDDHWPGGWDGTPDGLPDPYAGWDDARHSPRLPRLASDDPSDSLYRSPDLSARDRSADTGPIPIRPRRDWPED</sequence>
<evidence type="ECO:0000313" key="5">
    <source>
        <dbReference type="Proteomes" id="UP000573599"/>
    </source>
</evidence>
<name>A0A852WGQ4_9MICO</name>
<dbReference type="Proteomes" id="UP000573599">
    <property type="component" value="Unassembled WGS sequence"/>
</dbReference>
<evidence type="ECO:0000256" key="2">
    <source>
        <dbReference type="SAM" id="Phobius"/>
    </source>
</evidence>
<evidence type="ECO:0000313" key="4">
    <source>
        <dbReference type="EMBL" id="NYG06711.1"/>
    </source>
</evidence>
<proteinExistence type="predicted"/>
<comment type="caution">
    <text evidence="4">The sequence shown here is derived from an EMBL/GenBank/DDBJ whole genome shotgun (WGS) entry which is preliminary data.</text>
</comment>
<gene>
    <name evidence="4" type="ORF">BJ986_001198</name>
</gene>
<dbReference type="InterPro" id="IPR005182">
    <property type="entry name" value="YdbS-like_PH"/>
</dbReference>
<feature type="transmembrane region" description="Helical" evidence="2">
    <location>
        <begin position="53"/>
        <end position="73"/>
    </location>
</feature>
<keyword evidence="2" id="KW-1133">Transmembrane helix</keyword>
<dbReference type="RefSeq" id="WP_179421154.1">
    <property type="nucleotide sequence ID" value="NZ_JACCAB010000001.1"/>
</dbReference>
<feature type="compositionally biased region" description="Basic and acidic residues" evidence="1">
    <location>
        <begin position="170"/>
        <end position="180"/>
    </location>
</feature>
<dbReference type="EMBL" id="JACCAB010000001">
    <property type="protein sequence ID" value="NYG06711.1"/>
    <property type="molecule type" value="Genomic_DNA"/>
</dbReference>
<accession>A0A852WGQ4</accession>
<dbReference type="AlphaFoldDB" id="A0A852WGQ4"/>
<keyword evidence="2" id="KW-0472">Membrane</keyword>